<evidence type="ECO:0000313" key="6">
    <source>
        <dbReference type="Proteomes" id="UP000306102"/>
    </source>
</evidence>
<dbReference type="PANTHER" id="PTHR47990">
    <property type="entry name" value="2-OXOGLUTARATE (2OG) AND FE(II)-DEPENDENT OXYGENASE SUPERFAMILY PROTEIN-RELATED"/>
    <property type="match status" value="1"/>
</dbReference>
<reference evidence="5 6" key="1">
    <citation type="journal article" date="2018" name="Proc. Natl. Acad. Sci. U.S.A.">
        <title>Draft genome sequence of Camellia sinensis var. sinensis provides insights into the evolution of the tea genome and tea quality.</title>
        <authorList>
            <person name="Wei C."/>
            <person name="Yang H."/>
            <person name="Wang S."/>
            <person name="Zhao J."/>
            <person name="Liu C."/>
            <person name="Gao L."/>
            <person name="Xia E."/>
            <person name="Lu Y."/>
            <person name="Tai Y."/>
            <person name="She G."/>
            <person name="Sun J."/>
            <person name="Cao H."/>
            <person name="Tong W."/>
            <person name="Gao Q."/>
            <person name="Li Y."/>
            <person name="Deng W."/>
            <person name="Jiang X."/>
            <person name="Wang W."/>
            <person name="Chen Q."/>
            <person name="Zhang S."/>
            <person name="Li H."/>
            <person name="Wu J."/>
            <person name="Wang P."/>
            <person name="Li P."/>
            <person name="Shi C."/>
            <person name="Zheng F."/>
            <person name="Jian J."/>
            <person name="Huang B."/>
            <person name="Shan D."/>
            <person name="Shi M."/>
            <person name="Fang C."/>
            <person name="Yue Y."/>
            <person name="Li F."/>
            <person name="Li D."/>
            <person name="Wei S."/>
            <person name="Han B."/>
            <person name="Jiang C."/>
            <person name="Yin Y."/>
            <person name="Xia T."/>
            <person name="Zhang Z."/>
            <person name="Bennetzen J.L."/>
            <person name="Zhao S."/>
            <person name="Wan X."/>
        </authorList>
    </citation>
    <scope>NUCLEOTIDE SEQUENCE [LARGE SCALE GENOMIC DNA]</scope>
    <source>
        <strain evidence="6">cv. Shuchazao</strain>
        <tissue evidence="5">Leaf</tissue>
    </source>
</reference>
<dbReference type="SUPFAM" id="SSF51197">
    <property type="entry name" value="Clavaminate synthase-like"/>
    <property type="match status" value="1"/>
</dbReference>
<keyword evidence="2" id="KW-0408">Iron</keyword>
<feature type="domain" description="Non-haem dioxygenase N-terminal" evidence="4">
    <location>
        <begin position="58"/>
        <end position="157"/>
    </location>
</feature>
<dbReference type="InterPro" id="IPR027443">
    <property type="entry name" value="IPNS-like_sf"/>
</dbReference>
<dbReference type="InterPro" id="IPR050231">
    <property type="entry name" value="Iron_ascorbate_oxido_reductase"/>
</dbReference>
<dbReference type="Pfam" id="PF14226">
    <property type="entry name" value="DIOX_N"/>
    <property type="match status" value="1"/>
</dbReference>
<accession>A0A4S4DR31</accession>
<dbReference type="GO" id="GO:0046872">
    <property type="term" value="F:metal ion binding"/>
    <property type="evidence" value="ECO:0007669"/>
    <property type="project" value="UniProtKB-KW"/>
</dbReference>
<keyword evidence="1" id="KW-0479">Metal-binding</keyword>
<dbReference type="Proteomes" id="UP000306102">
    <property type="component" value="Unassembled WGS sequence"/>
</dbReference>
<evidence type="ECO:0000256" key="2">
    <source>
        <dbReference type="ARBA" id="ARBA00023004"/>
    </source>
</evidence>
<dbReference type="InterPro" id="IPR026992">
    <property type="entry name" value="DIOX_N"/>
</dbReference>
<dbReference type="AlphaFoldDB" id="A0A4S4DR31"/>
<proteinExistence type="predicted"/>
<sequence length="262" mass="29881">MPPSPPPPPPPPSSPLLYHPKHPVFDASLLKHELNIPPQFIWPDHEKPSLHEPPPLFVPPIDLGAFISGDPLSVSTAIQLVDEACKKHGFFLVINHGVSKELISEAHKNMDLFFDMPLKEKQRAQRKVGEYHGYASSFTGRYSSRLPWKETLSVRYCDDGGSSNVVGEYLVSTMGEDFRQFGLICSEVRKSDKVDVTLQPEELKIMNNVLHANKEEEKLRSQREDFSDMVAENEKKRKRKMQENDGKSKKKDFKFYDVLLVL</sequence>
<evidence type="ECO:0000259" key="4">
    <source>
        <dbReference type="Pfam" id="PF14226"/>
    </source>
</evidence>
<keyword evidence="6" id="KW-1185">Reference proteome</keyword>
<evidence type="ECO:0000256" key="1">
    <source>
        <dbReference type="ARBA" id="ARBA00022723"/>
    </source>
</evidence>
<feature type="region of interest" description="Disordered" evidence="3">
    <location>
        <begin position="216"/>
        <end position="248"/>
    </location>
</feature>
<dbReference type="STRING" id="542762.A0A4S4DR31"/>
<organism evidence="5 6">
    <name type="scientific">Camellia sinensis var. sinensis</name>
    <name type="common">China tea</name>
    <dbReference type="NCBI Taxonomy" id="542762"/>
    <lineage>
        <taxon>Eukaryota</taxon>
        <taxon>Viridiplantae</taxon>
        <taxon>Streptophyta</taxon>
        <taxon>Embryophyta</taxon>
        <taxon>Tracheophyta</taxon>
        <taxon>Spermatophyta</taxon>
        <taxon>Magnoliopsida</taxon>
        <taxon>eudicotyledons</taxon>
        <taxon>Gunneridae</taxon>
        <taxon>Pentapetalae</taxon>
        <taxon>asterids</taxon>
        <taxon>Ericales</taxon>
        <taxon>Theaceae</taxon>
        <taxon>Camellia</taxon>
    </lineage>
</organism>
<comment type="caution">
    <text evidence="5">The sequence shown here is derived from an EMBL/GenBank/DDBJ whole genome shotgun (WGS) entry which is preliminary data.</text>
</comment>
<feature type="compositionally biased region" description="Basic and acidic residues" evidence="3">
    <location>
        <begin position="216"/>
        <end position="226"/>
    </location>
</feature>
<dbReference type="EMBL" id="SDRB02010594">
    <property type="protein sequence ID" value="THG05571.1"/>
    <property type="molecule type" value="Genomic_DNA"/>
</dbReference>
<gene>
    <name evidence="5" type="ORF">TEA_006204</name>
</gene>
<protein>
    <recommendedName>
        <fullName evidence="4">Non-haem dioxygenase N-terminal domain-containing protein</fullName>
    </recommendedName>
</protein>
<name>A0A4S4DR31_CAMSN</name>
<evidence type="ECO:0000313" key="5">
    <source>
        <dbReference type="EMBL" id="THG05571.1"/>
    </source>
</evidence>
<evidence type="ECO:0000256" key="3">
    <source>
        <dbReference type="SAM" id="MobiDB-lite"/>
    </source>
</evidence>
<dbReference type="Gene3D" id="2.60.120.330">
    <property type="entry name" value="B-lactam Antibiotic, Isopenicillin N Synthase, Chain"/>
    <property type="match status" value="1"/>
</dbReference>